<comment type="caution">
    <text evidence="1">The sequence shown here is derived from an EMBL/GenBank/DDBJ whole genome shotgun (WGS) entry which is preliminary data.</text>
</comment>
<protein>
    <submittedName>
        <fullName evidence="1">Glycine/betaine/sarcosine/D-proline reductase family selenoprotein B</fullName>
    </submittedName>
</protein>
<evidence type="ECO:0000313" key="2">
    <source>
        <dbReference type="Proteomes" id="UP001519342"/>
    </source>
</evidence>
<accession>A0ABS4GGF9</accession>
<dbReference type="EMBL" id="JAGGKS010000008">
    <property type="protein sequence ID" value="MBP1926778.1"/>
    <property type="molecule type" value="Genomic_DNA"/>
</dbReference>
<keyword evidence="2" id="KW-1185">Reference proteome</keyword>
<proteinExistence type="predicted"/>
<dbReference type="Proteomes" id="UP001519342">
    <property type="component" value="Unassembled WGS sequence"/>
</dbReference>
<organism evidence="1 2">
    <name type="scientific">Sedimentibacter acidaminivorans</name>
    <dbReference type="NCBI Taxonomy" id="913099"/>
    <lineage>
        <taxon>Bacteria</taxon>
        <taxon>Bacillati</taxon>
        <taxon>Bacillota</taxon>
        <taxon>Tissierellia</taxon>
        <taxon>Sedimentibacter</taxon>
    </lineage>
</organism>
<name>A0ABS4GGF9_9FIRM</name>
<sequence length="55" mass="5916">MHVCTVTPISKTVGAARISGAQAIPYPTGNPNITVEKEELVKRETVIKALNLLIE</sequence>
<gene>
    <name evidence="1" type="ORF">J2Z76_002648</name>
</gene>
<evidence type="ECO:0000313" key="1">
    <source>
        <dbReference type="EMBL" id="MBP1926778.1"/>
    </source>
</evidence>
<reference evidence="1 2" key="1">
    <citation type="submission" date="2021-03" db="EMBL/GenBank/DDBJ databases">
        <title>Genomic Encyclopedia of Type Strains, Phase IV (KMG-IV): sequencing the most valuable type-strain genomes for metagenomic binning, comparative biology and taxonomic classification.</title>
        <authorList>
            <person name="Goeker M."/>
        </authorList>
    </citation>
    <scope>NUCLEOTIDE SEQUENCE [LARGE SCALE GENOMIC DNA]</scope>
    <source>
        <strain evidence="1 2">DSM 24004</strain>
    </source>
</reference>